<comment type="similarity">
    <text evidence="2">Belongs to the ZC3H12 family.</text>
</comment>
<dbReference type="PANTHER" id="PTHR12876:SF35">
    <property type="entry name" value="LD08718P-RELATED"/>
    <property type="match status" value="1"/>
</dbReference>
<dbReference type="FunFam" id="3.40.50.11980:FF:000001">
    <property type="entry name" value="ZC3H12A isoform 1"/>
    <property type="match status" value="1"/>
</dbReference>
<evidence type="ECO:0000313" key="13">
    <source>
        <dbReference type="RefSeq" id="XP_013179922.1"/>
    </source>
</evidence>
<dbReference type="GeneID" id="106126689"/>
<reference evidence="13" key="1">
    <citation type="submission" date="2025-08" db="UniProtKB">
        <authorList>
            <consortium name="RefSeq"/>
        </authorList>
    </citation>
    <scope>IDENTIFICATION</scope>
</reference>
<evidence type="ECO:0000256" key="11">
    <source>
        <dbReference type="SAM" id="MobiDB-lite"/>
    </source>
</evidence>
<evidence type="ECO:0000256" key="6">
    <source>
        <dbReference type="ARBA" id="ARBA00022771"/>
    </source>
</evidence>
<keyword evidence="6 10" id="KW-0863">Zinc-finger</keyword>
<keyword evidence="7" id="KW-0378">Hydrolase</keyword>
<dbReference type="InterPro" id="IPR000571">
    <property type="entry name" value="Znf_CCCH"/>
</dbReference>
<feature type="region of interest" description="Disordered" evidence="11">
    <location>
        <begin position="400"/>
        <end position="441"/>
    </location>
</feature>
<dbReference type="KEGG" id="pxu:106126689"/>
<feature type="zinc finger region" description="C3H1-type" evidence="10">
    <location>
        <begin position="362"/>
        <end position="387"/>
    </location>
</feature>
<proteinExistence type="inferred from homology"/>
<keyword evidence="5" id="KW-0255">Endonuclease</keyword>
<dbReference type="InterPro" id="IPR051101">
    <property type="entry name" value="ZC3H12/N4BP1_RNase_Reg"/>
</dbReference>
<evidence type="ECO:0000256" key="8">
    <source>
        <dbReference type="ARBA" id="ARBA00022833"/>
    </source>
</evidence>
<dbReference type="Pfam" id="PF18039">
    <property type="entry name" value="UBA_6"/>
    <property type="match status" value="1"/>
</dbReference>
<accession>A0AAJ6ZVC6</accession>
<dbReference type="PROSITE" id="PS50103">
    <property type="entry name" value="ZF_C3H1"/>
    <property type="match status" value="1"/>
</dbReference>
<dbReference type="Pfam" id="PF11977">
    <property type="entry name" value="RNase_Zc3h12a"/>
    <property type="match status" value="1"/>
</dbReference>
<name>A0AAJ6ZVC6_PAPXU</name>
<dbReference type="InterPro" id="IPR021869">
    <property type="entry name" value="RNase_Zc3h12_NYN"/>
</dbReference>
<evidence type="ECO:0000256" key="4">
    <source>
        <dbReference type="ARBA" id="ARBA00022723"/>
    </source>
</evidence>
<dbReference type="Gene3D" id="3.40.50.11980">
    <property type="match status" value="1"/>
</dbReference>
<dbReference type="GO" id="GO:0005634">
    <property type="term" value="C:nucleus"/>
    <property type="evidence" value="ECO:0007669"/>
    <property type="project" value="TreeGrafter"/>
</dbReference>
<evidence type="ECO:0000256" key="3">
    <source>
        <dbReference type="ARBA" id="ARBA00022722"/>
    </source>
</evidence>
<dbReference type="GO" id="GO:0003729">
    <property type="term" value="F:mRNA binding"/>
    <property type="evidence" value="ECO:0007669"/>
    <property type="project" value="TreeGrafter"/>
</dbReference>
<keyword evidence="9" id="KW-0460">Magnesium</keyword>
<evidence type="ECO:0000256" key="1">
    <source>
        <dbReference type="ARBA" id="ARBA00001946"/>
    </source>
</evidence>
<dbReference type="AlphaFoldDB" id="A0AAJ6ZVC6"/>
<feature type="region of interest" description="Disordered" evidence="11">
    <location>
        <begin position="453"/>
        <end position="472"/>
    </location>
</feature>
<keyword evidence="3" id="KW-0540">Nuclease</keyword>
<evidence type="ECO:0000256" key="7">
    <source>
        <dbReference type="ARBA" id="ARBA00022801"/>
    </source>
</evidence>
<sequence>MSNDNDLLISLPRSYLNEFYSKYLNLVETFYYVTLSENKSAIAKDKSEYVFFNVMFNLNPVDGNFNPYELVGRIQKYVESSLGWSGERGEDSSYDSECDDDGGHRTASRTPSDTLAAEFAEYVTLAPPPQPNQAKIDFAVKLGYSERLARTALQRLGPDPPRNELLGELIKLAAQRPARPLSPPAPAEPEPSVERAPLRHVVIDGSNVAMSHGNKEVFSCRGIEICVDWFRARGHKEITVFVPKWRKEASRPDNPVADRDALDRLERERVLVYTPSRHLGGKRLICYDDRYILRLAAETDGIVVSNDNYRDLAAERPYFRKVIEERLLMFSFVNDRFMPPDDPLGRSGPTLDAFLRLPPSKTDPPPACPYGRKCTYGNKCKFHHPERAGRPHKPVAEKLSERAAKAMKARDLHTLSLPPSGRPADNKRPLARAHSAAPRVPDATLATHFDRAQVLPGPSQPPLDTHPTHSNQHRKLARQLTLNPACDPRLHAHAHSHAHAVAGRVASAPVGAAGAAGSAVSLSPCASEGALQQWEARRRMHFHLAGIFPEAHVAEAMATYPEETDAQKMCAIILDRYRPSEAPLPRLSYH</sequence>
<dbReference type="RefSeq" id="XP_013179922.1">
    <property type="nucleotide sequence ID" value="XM_013324468.1"/>
</dbReference>
<protein>
    <submittedName>
        <fullName evidence="13">Probable ribonuclease ZC3H12D isoform X1</fullName>
    </submittedName>
</protein>
<keyword evidence="4 10" id="KW-0479">Metal-binding</keyword>
<dbReference type="Pfam" id="PF18561">
    <property type="entry name" value="Regnase_1_C"/>
    <property type="match status" value="1"/>
</dbReference>
<feature type="domain" description="C3H1-type" evidence="12">
    <location>
        <begin position="362"/>
        <end position="387"/>
    </location>
</feature>
<dbReference type="GO" id="GO:0004521">
    <property type="term" value="F:RNA endonuclease activity"/>
    <property type="evidence" value="ECO:0007669"/>
    <property type="project" value="TreeGrafter"/>
</dbReference>
<dbReference type="Proteomes" id="UP000694872">
    <property type="component" value="Unplaced"/>
</dbReference>
<dbReference type="InterPro" id="IPR040546">
    <property type="entry name" value="Rege-1_UBA-like"/>
</dbReference>
<evidence type="ECO:0000256" key="9">
    <source>
        <dbReference type="ARBA" id="ARBA00022842"/>
    </source>
</evidence>
<evidence type="ECO:0000256" key="2">
    <source>
        <dbReference type="ARBA" id="ARBA00010922"/>
    </source>
</evidence>
<dbReference type="GO" id="GO:0008270">
    <property type="term" value="F:zinc ion binding"/>
    <property type="evidence" value="ECO:0007669"/>
    <property type="project" value="UniProtKB-KW"/>
</dbReference>
<evidence type="ECO:0000256" key="10">
    <source>
        <dbReference type="PROSITE-ProRule" id="PRU00723"/>
    </source>
</evidence>
<dbReference type="GO" id="GO:0016787">
    <property type="term" value="F:hydrolase activity"/>
    <property type="evidence" value="ECO:0007669"/>
    <property type="project" value="UniProtKB-KW"/>
</dbReference>
<organism evidence="13">
    <name type="scientific">Papilio xuthus</name>
    <name type="common">Asian swallowtail butterfly</name>
    <dbReference type="NCBI Taxonomy" id="66420"/>
    <lineage>
        <taxon>Eukaryota</taxon>
        <taxon>Metazoa</taxon>
        <taxon>Ecdysozoa</taxon>
        <taxon>Arthropoda</taxon>
        <taxon>Hexapoda</taxon>
        <taxon>Insecta</taxon>
        <taxon>Pterygota</taxon>
        <taxon>Neoptera</taxon>
        <taxon>Endopterygota</taxon>
        <taxon>Lepidoptera</taxon>
        <taxon>Glossata</taxon>
        <taxon>Ditrysia</taxon>
        <taxon>Papilionoidea</taxon>
        <taxon>Papilionidae</taxon>
        <taxon>Papilioninae</taxon>
        <taxon>Papilio</taxon>
    </lineage>
</organism>
<comment type="cofactor">
    <cofactor evidence="1">
        <name>Mg(2+)</name>
        <dbReference type="ChEBI" id="CHEBI:18420"/>
    </cofactor>
</comment>
<dbReference type="PANTHER" id="PTHR12876">
    <property type="entry name" value="N4BP1-RELATED"/>
    <property type="match status" value="1"/>
</dbReference>
<feature type="region of interest" description="Disordered" evidence="11">
    <location>
        <begin position="84"/>
        <end position="111"/>
    </location>
</feature>
<evidence type="ECO:0000256" key="5">
    <source>
        <dbReference type="ARBA" id="ARBA00022759"/>
    </source>
</evidence>
<dbReference type="CTD" id="42394"/>
<dbReference type="InterPro" id="IPR040757">
    <property type="entry name" value="Regnase_1/ZC3H12_C"/>
</dbReference>
<evidence type="ECO:0000259" key="12">
    <source>
        <dbReference type="PROSITE" id="PS50103"/>
    </source>
</evidence>
<gene>
    <name evidence="13" type="primary">LOC106126689</name>
</gene>
<dbReference type="CDD" id="cd18729">
    <property type="entry name" value="PIN_Zc3h12-like"/>
    <property type="match status" value="1"/>
</dbReference>
<feature type="compositionally biased region" description="Basic and acidic residues" evidence="11">
    <location>
        <begin position="400"/>
        <end position="413"/>
    </location>
</feature>
<dbReference type="GO" id="GO:0036464">
    <property type="term" value="C:cytoplasmic ribonucleoprotein granule"/>
    <property type="evidence" value="ECO:0007669"/>
    <property type="project" value="TreeGrafter"/>
</dbReference>
<keyword evidence="8 10" id="KW-0862">Zinc</keyword>